<reference evidence="6" key="1">
    <citation type="submission" date="2018-05" db="EMBL/GenBank/DDBJ databases">
        <authorList>
            <person name="Lanie J.A."/>
            <person name="Ng W.-L."/>
            <person name="Kazmierczak K.M."/>
            <person name="Andrzejewski T.M."/>
            <person name="Davidsen T.M."/>
            <person name="Wayne K.J."/>
            <person name="Tettelin H."/>
            <person name="Glass J.I."/>
            <person name="Rusch D."/>
            <person name="Podicherti R."/>
            <person name="Tsui H.-C.T."/>
            <person name="Winkler M.E."/>
        </authorList>
    </citation>
    <scope>NUCLEOTIDE SEQUENCE</scope>
</reference>
<dbReference type="GO" id="GO:0005829">
    <property type="term" value="C:cytosol"/>
    <property type="evidence" value="ECO:0007669"/>
    <property type="project" value="TreeGrafter"/>
</dbReference>
<dbReference type="AlphaFoldDB" id="A0A382J333"/>
<organism evidence="6">
    <name type="scientific">marine metagenome</name>
    <dbReference type="NCBI Taxonomy" id="408172"/>
    <lineage>
        <taxon>unclassified sequences</taxon>
        <taxon>metagenomes</taxon>
        <taxon>ecological metagenomes</taxon>
    </lineage>
</organism>
<dbReference type="Gene3D" id="3.50.50.60">
    <property type="entry name" value="FAD/NAD(P)-binding domain"/>
    <property type="match status" value="1"/>
</dbReference>
<name>A0A382J333_9ZZZZ</name>
<dbReference type="InterPro" id="IPR002218">
    <property type="entry name" value="MnmG-rel"/>
</dbReference>
<comment type="similarity">
    <text evidence="2">Belongs to the MnmG family.</text>
</comment>
<dbReference type="SUPFAM" id="SSF51905">
    <property type="entry name" value="FAD/NAD(P)-binding domain"/>
    <property type="match status" value="1"/>
</dbReference>
<protein>
    <recommendedName>
        <fullName evidence="5">MnmG N-terminal domain-containing protein</fullName>
    </recommendedName>
</protein>
<dbReference type="EMBL" id="UINC01071265">
    <property type="protein sequence ID" value="SVC06029.1"/>
    <property type="molecule type" value="Genomic_DNA"/>
</dbReference>
<comment type="cofactor">
    <cofactor evidence="1">
        <name>FAD</name>
        <dbReference type="ChEBI" id="CHEBI:57692"/>
    </cofactor>
</comment>
<dbReference type="GO" id="GO:0002098">
    <property type="term" value="P:tRNA wobble uridine modification"/>
    <property type="evidence" value="ECO:0007669"/>
    <property type="project" value="TreeGrafter"/>
</dbReference>
<dbReference type="PRINTS" id="PR00411">
    <property type="entry name" value="PNDRDTASEI"/>
</dbReference>
<dbReference type="InterPro" id="IPR020595">
    <property type="entry name" value="MnmG-rel_CS"/>
</dbReference>
<dbReference type="PROSITE" id="PS01280">
    <property type="entry name" value="GIDA_1"/>
    <property type="match status" value="1"/>
</dbReference>
<proteinExistence type="inferred from homology"/>
<feature type="non-terminal residue" evidence="6">
    <location>
        <position position="337"/>
    </location>
</feature>
<dbReference type="Gene3D" id="2.40.30.260">
    <property type="match status" value="1"/>
</dbReference>
<keyword evidence="4" id="KW-0274">FAD</keyword>
<evidence type="ECO:0000256" key="4">
    <source>
        <dbReference type="ARBA" id="ARBA00022827"/>
    </source>
</evidence>
<evidence type="ECO:0000259" key="5">
    <source>
        <dbReference type="Pfam" id="PF01134"/>
    </source>
</evidence>
<evidence type="ECO:0000256" key="1">
    <source>
        <dbReference type="ARBA" id="ARBA00001974"/>
    </source>
</evidence>
<dbReference type="Pfam" id="PF01134">
    <property type="entry name" value="GIDA"/>
    <property type="match status" value="1"/>
</dbReference>
<dbReference type="PANTHER" id="PTHR11806">
    <property type="entry name" value="GLUCOSE INHIBITED DIVISION PROTEIN A"/>
    <property type="match status" value="1"/>
</dbReference>
<keyword evidence="3" id="KW-0285">Flavoprotein</keyword>
<accession>A0A382J333</accession>
<gene>
    <name evidence="6" type="ORF">METZ01_LOCUS258883</name>
</gene>
<dbReference type="PRINTS" id="PR00368">
    <property type="entry name" value="FADPNR"/>
</dbReference>
<dbReference type="InterPro" id="IPR040131">
    <property type="entry name" value="MnmG_N"/>
</dbReference>
<dbReference type="PANTHER" id="PTHR11806:SF0">
    <property type="entry name" value="PROTEIN MTO1 HOMOLOG, MITOCHONDRIAL"/>
    <property type="match status" value="1"/>
</dbReference>
<evidence type="ECO:0000256" key="3">
    <source>
        <dbReference type="ARBA" id="ARBA00022630"/>
    </source>
</evidence>
<evidence type="ECO:0000256" key="2">
    <source>
        <dbReference type="ARBA" id="ARBA00007653"/>
    </source>
</evidence>
<dbReference type="InterPro" id="IPR036188">
    <property type="entry name" value="FAD/NAD-bd_sf"/>
</dbReference>
<feature type="domain" description="MnmG N-terminal" evidence="5">
    <location>
        <begin position="5"/>
        <end position="337"/>
    </location>
</feature>
<sequence length="337" mass="36738">MSKKKIVIVGGGHAGIEAALSASRLGISVILVTSDIASIGRMSCNPAIGGLAKGHLVKEIDALGGIMGFAADKCGIQFKTLNTSKGRAVWSPRAQIDKKQYSTFIKNFILNQSNIEILQDEVVDCSVHNSSLAGIYLRSSGHIDADSLIVCTGTFMNGIIHIGREKYVAGRIGEKATLNLTKSLVNKGFKFERLKTGTPPRLLAESINWNQLKSAEGDSNPWPFSILSERPFIPKNIPCFIVDTNKNVHSVLKSNLSESAIYSGAIDGVGPRYCPSIEDKVVRFSEKDSHQLFLEPEWTGSNQIYVNGFSTSMSRAVQEESIRKIRGLELAEFIRHG</sequence>
<dbReference type="GO" id="GO:0050660">
    <property type="term" value="F:flavin adenine dinucleotide binding"/>
    <property type="evidence" value="ECO:0007669"/>
    <property type="project" value="InterPro"/>
</dbReference>
<dbReference type="GO" id="GO:0030488">
    <property type="term" value="P:tRNA methylation"/>
    <property type="evidence" value="ECO:0007669"/>
    <property type="project" value="TreeGrafter"/>
</dbReference>
<evidence type="ECO:0000313" key="6">
    <source>
        <dbReference type="EMBL" id="SVC06029.1"/>
    </source>
</evidence>